<reference evidence="10" key="1">
    <citation type="submission" date="2016-11" db="EMBL/GenBank/DDBJ databases">
        <authorList>
            <person name="Varghese N."/>
            <person name="Submissions S."/>
        </authorList>
    </citation>
    <scope>NUCLEOTIDE SEQUENCE [LARGE SCALE GENOMIC DNA]</scope>
    <source>
        <strain evidence="10">DSM 18095</strain>
    </source>
</reference>
<keyword evidence="2" id="KW-0067">ATP-binding</keyword>
<dbReference type="PROSITE" id="PS00676">
    <property type="entry name" value="SIGMA54_INTERACT_2"/>
    <property type="match status" value="1"/>
</dbReference>
<keyword evidence="1" id="KW-0547">Nucleotide-binding</keyword>
<dbReference type="SMART" id="SM00382">
    <property type="entry name" value="AAA"/>
    <property type="match status" value="1"/>
</dbReference>
<dbReference type="InterPro" id="IPR025944">
    <property type="entry name" value="Sigma_54_int_dom_CS"/>
</dbReference>
<dbReference type="AlphaFoldDB" id="A0A1M4STI7"/>
<dbReference type="Pfam" id="PF02954">
    <property type="entry name" value="HTH_8"/>
    <property type="match status" value="1"/>
</dbReference>
<dbReference type="Gene3D" id="1.10.10.60">
    <property type="entry name" value="Homeodomain-like"/>
    <property type="match status" value="1"/>
</dbReference>
<feature type="coiled-coil region" evidence="6">
    <location>
        <begin position="114"/>
        <end position="141"/>
    </location>
</feature>
<keyword evidence="3" id="KW-0805">Transcription regulation</keyword>
<dbReference type="PANTHER" id="PTHR32071">
    <property type="entry name" value="TRANSCRIPTIONAL REGULATORY PROTEIN"/>
    <property type="match status" value="1"/>
</dbReference>
<proteinExistence type="predicted"/>
<dbReference type="SUPFAM" id="SSF52540">
    <property type="entry name" value="P-loop containing nucleoside triphosphate hydrolases"/>
    <property type="match status" value="1"/>
</dbReference>
<dbReference type="PROSITE" id="PS50045">
    <property type="entry name" value="SIGMA54_INTERACT_4"/>
    <property type="match status" value="1"/>
</dbReference>
<dbReference type="InterPro" id="IPR027417">
    <property type="entry name" value="P-loop_NTPase"/>
</dbReference>
<dbReference type="EMBL" id="FQTY01000001">
    <property type="protein sequence ID" value="SHE35564.1"/>
    <property type="molecule type" value="Genomic_DNA"/>
</dbReference>
<dbReference type="NCBIfam" id="TIGR00229">
    <property type="entry name" value="sensory_box"/>
    <property type="match status" value="1"/>
</dbReference>
<evidence type="ECO:0000259" key="7">
    <source>
        <dbReference type="PROSITE" id="PS50045"/>
    </source>
</evidence>
<dbReference type="InterPro" id="IPR000014">
    <property type="entry name" value="PAS"/>
</dbReference>
<dbReference type="Pfam" id="PF25601">
    <property type="entry name" value="AAA_lid_14"/>
    <property type="match status" value="1"/>
</dbReference>
<feature type="domain" description="Sigma-54 factor interaction" evidence="7">
    <location>
        <begin position="157"/>
        <end position="385"/>
    </location>
</feature>
<evidence type="ECO:0000256" key="2">
    <source>
        <dbReference type="ARBA" id="ARBA00022840"/>
    </source>
</evidence>
<dbReference type="SUPFAM" id="SSF55785">
    <property type="entry name" value="PYP-like sensor domain (PAS domain)"/>
    <property type="match status" value="1"/>
</dbReference>
<dbReference type="InterPro" id="IPR009057">
    <property type="entry name" value="Homeodomain-like_sf"/>
</dbReference>
<keyword evidence="6" id="KW-0175">Coiled coil</keyword>
<dbReference type="InterPro" id="IPR058031">
    <property type="entry name" value="AAA_lid_NorR"/>
</dbReference>
<evidence type="ECO:0000256" key="6">
    <source>
        <dbReference type="SAM" id="Coils"/>
    </source>
</evidence>
<dbReference type="GeneID" id="90995173"/>
<organism evidence="9 10">
    <name type="scientific">Tissierella praeacuta DSM 18095</name>
    <dbReference type="NCBI Taxonomy" id="1123404"/>
    <lineage>
        <taxon>Bacteria</taxon>
        <taxon>Bacillati</taxon>
        <taxon>Bacillota</taxon>
        <taxon>Tissierellia</taxon>
        <taxon>Tissierellales</taxon>
        <taxon>Tissierellaceae</taxon>
        <taxon>Tissierella</taxon>
    </lineage>
</organism>
<evidence type="ECO:0000256" key="4">
    <source>
        <dbReference type="ARBA" id="ARBA00023125"/>
    </source>
</evidence>
<evidence type="ECO:0000259" key="8">
    <source>
        <dbReference type="PROSITE" id="PS50112"/>
    </source>
</evidence>
<dbReference type="PANTHER" id="PTHR32071:SF74">
    <property type="entry name" value="TRANSCRIPTIONAL ACTIVATOR ROCR"/>
    <property type="match status" value="1"/>
</dbReference>
<dbReference type="GO" id="GO:0006355">
    <property type="term" value="P:regulation of DNA-templated transcription"/>
    <property type="evidence" value="ECO:0007669"/>
    <property type="project" value="InterPro"/>
</dbReference>
<dbReference type="GO" id="GO:0043565">
    <property type="term" value="F:sequence-specific DNA binding"/>
    <property type="evidence" value="ECO:0007669"/>
    <property type="project" value="InterPro"/>
</dbReference>
<gene>
    <name evidence="9" type="ORF">SAMN02745784_00489</name>
</gene>
<dbReference type="Pfam" id="PF08448">
    <property type="entry name" value="PAS_4"/>
    <property type="match status" value="1"/>
</dbReference>
<keyword evidence="4" id="KW-0238">DNA-binding</keyword>
<evidence type="ECO:0000256" key="1">
    <source>
        <dbReference type="ARBA" id="ARBA00022741"/>
    </source>
</evidence>
<dbReference type="InterPro" id="IPR025662">
    <property type="entry name" value="Sigma_54_int_dom_ATP-bd_1"/>
</dbReference>
<sequence length="474" mass="53599">MKKVDLNKIIMQNILHHADIGIHVIDNERRTVIYNEVMARLEGVDREQVVEKDILEIFPSLNEETSTLIKVLHTGQAILNSTQSYLNFKGQKITTINSTIPLYADEKIIGALEIANNITHIKNLSDQLIELQNELSSAKSYKKNFKSKIKRYNFDDIIGEDISISLAKRIAKKATNSSSSVLIYGETGTGKELFAQSIHYGGIRADKPFIAQNCAAIPETLLEGILFGTDKGGFTGAIEREGIFEQANGGTLMLDEINSMSLSLQAKLLRVLQEGYIRRVGGIKDIPIDVRIIATTNEEPTESLKKGILRKDLYYRLNVISIRIPLLTERKSDIYLLSNYFINKYNSLFGKKVENISEDILNSFMEYSWPGNVRELGNVIEGAMNIINDDEKTLKREDFISSIHIMQDKPLKNSAVFQEKNKSLPNILEDLEKDIIFGTLRNNQYNISKTARELGIKRQTLQHKLKKYGADAKI</sequence>
<dbReference type="STRING" id="1123404.SAMN02745784_00489"/>
<evidence type="ECO:0000256" key="5">
    <source>
        <dbReference type="ARBA" id="ARBA00023163"/>
    </source>
</evidence>
<dbReference type="InterPro" id="IPR025943">
    <property type="entry name" value="Sigma_54_int_dom_ATP-bd_2"/>
</dbReference>
<dbReference type="InterPro" id="IPR002197">
    <property type="entry name" value="HTH_Fis"/>
</dbReference>
<dbReference type="GO" id="GO:0005524">
    <property type="term" value="F:ATP binding"/>
    <property type="evidence" value="ECO:0007669"/>
    <property type="project" value="UniProtKB-KW"/>
</dbReference>
<dbReference type="Proteomes" id="UP000184114">
    <property type="component" value="Unassembled WGS sequence"/>
</dbReference>
<dbReference type="Gene3D" id="3.40.50.300">
    <property type="entry name" value="P-loop containing nucleotide triphosphate hydrolases"/>
    <property type="match status" value="1"/>
</dbReference>
<dbReference type="PROSITE" id="PS00688">
    <property type="entry name" value="SIGMA54_INTERACT_3"/>
    <property type="match status" value="1"/>
</dbReference>
<accession>A0A1M4STI7</accession>
<keyword evidence="10" id="KW-1185">Reference proteome</keyword>
<name>A0A1M4STI7_9FIRM</name>
<dbReference type="PRINTS" id="PR01590">
    <property type="entry name" value="HTHFIS"/>
</dbReference>
<dbReference type="InterPro" id="IPR003593">
    <property type="entry name" value="AAA+_ATPase"/>
</dbReference>
<dbReference type="SUPFAM" id="SSF46689">
    <property type="entry name" value="Homeodomain-like"/>
    <property type="match status" value="1"/>
</dbReference>
<protein>
    <submittedName>
        <fullName evidence="9">Arginine utilization regulatory protein</fullName>
    </submittedName>
</protein>
<dbReference type="Pfam" id="PF00158">
    <property type="entry name" value="Sigma54_activat"/>
    <property type="match status" value="1"/>
</dbReference>
<keyword evidence="5" id="KW-0804">Transcription</keyword>
<dbReference type="PROSITE" id="PS50112">
    <property type="entry name" value="PAS"/>
    <property type="match status" value="1"/>
</dbReference>
<evidence type="ECO:0000313" key="9">
    <source>
        <dbReference type="EMBL" id="SHE35564.1"/>
    </source>
</evidence>
<evidence type="ECO:0000313" key="10">
    <source>
        <dbReference type="Proteomes" id="UP000184114"/>
    </source>
</evidence>
<dbReference type="FunFam" id="3.40.50.300:FF:000006">
    <property type="entry name" value="DNA-binding transcriptional regulator NtrC"/>
    <property type="match status" value="1"/>
</dbReference>
<dbReference type="CDD" id="cd00009">
    <property type="entry name" value="AAA"/>
    <property type="match status" value="1"/>
</dbReference>
<dbReference type="InterPro" id="IPR013656">
    <property type="entry name" value="PAS_4"/>
</dbReference>
<dbReference type="RefSeq" id="WP_072972697.1">
    <property type="nucleotide sequence ID" value="NZ_FQTY01000001.1"/>
</dbReference>
<dbReference type="InterPro" id="IPR035965">
    <property type="entry name" value="PAS-like_dom_sf"/>
</dbReference>
<evidence type="ECO:0000256" key="3">
    <source>
        <dbReference type="ARBA" id="ARBA00023015"/>
    </source>
</evidence>
<dbReference type="InterPro" id="IPR002078">
    <property type="entry name" value="Sigma_54_int"/>
</dbReference>
<feature type="domain" description="PAS" evidence="8">
    <location>
        <begin position="7"/>
        <end position="58"/>
    </location>
</feature>
<dbReference type="Gene3D" id="1.10.8.60">
    <property type="match status" value="1"/>
</dbReference>
<dbReference type="PROSITE" id="PS00675">
    <property type="entry name" value="SIGMA54_INTERACT_1"/>
    <property type="match status" value="1"/>
</dbReference>
<dbReference type="Gene3D" id="3.30.450.20">
    <property type="entry name" value="PAS domain"/>
    <property type="match status" value="1"/>
</dbReference>